<comment type="subcellular location">
    <subcellularLocation>
        <location evidence="1 14">Cytoplasm</location>
    </subcellularLocation>
</comment>
<evidence type="ECO:0000256" key="4">
    <source>
        <dbReference type="ARBA" id="ARBA00013805"/>
    </source>
</evidence>
<keyword evidence="10 14" id="KW-0067">ATP-binding</keyword>
<feature type="domain" description="tRNA-specific 2-thiouridylase MnmA-like central" evidence="16">
    <location>
        <begin position="208"/>
        <end position="272"/>
    </location>
</feature>
<dbReference type="SUPFAM" id="SSF52402">
    <property type="entry name" value="Adenine nucleotide alpha hydrolases-like"/>
    <property type="match status" value="1"/>
</dbReference>
<comment type="function">
    <text evidence="14">Catalyzes the 2-thiolation of uridine at the wobble position (U34) of tRNA, leading to the formation of s(2)U34.</text>
</comment>
<feature type="site" description="Interaction with tRNA" evidence="14">
    <location>
        <position position="344"/>
    </location>
</feature>
<dbReference type="Pfam" id="PF20259">
    <property type="entry name" value="tRNA_Me_trans_M"/>
    <property type="match status" value="1"/>
</dbReference>
<dbReference type="FunFam" id="2.40.30.10:FF:000023">
    <property type="entry name" value="tRNA-specific 2-thiouridylase MnmA"/>
    <property type="match status" value="1"/>
</dbReference>
<dbReference type="FunFam" id="3.40.50.620:FF:000004">
    <property type="entry name" value="tRNA-specific 2-thiouridylase MnmA"/>
    <property type="match status" value="1"/>
</dbReference>
<evidence type="ECO:0000256" key="7">
    <source>
        <dbReference type="ARBA" id="ARBA00022679"/>
    </source>
</evidence>
<reference evidence="17 18" key="1">
    <citation type="submission" date="2020-02" db="EMBL/GenBank/DDBJ databases">
        <authorList>
            <person name="Zhang X.-Y."/>
        </authorList>
    </citation>
    <scope>NUCLEOTIDE SEQUENCE [LARGE SCALE GENOMIC DNA]</scope>
    <source>
        <strain evidence="17 18">C33</strain>
    </source>
</reference>
<name>A0A845UVJ1_9GAMM</name>
<evidence type="ECO:0000256" key="12">
    <source>
        <dbReference type="ARBA" id="ARBA00023157"/>
    </source>
</evidence>
<dbReference type="NCBIfam" id="NF001138">
    <property type="entry name" value="PRK00143.1"/>
    <property type="match status" value="1"/>
</dbReference>
<dbReference type="RefSeq" id="WP_164209964.1">
    <property type="nucleotide sequence ID" value="NZ_JAAGSC010000031.1"/>
</dbReference>
<dbReference type="InterPro" id="IPR014729">
    <property type="entry name" value="Rossmann-like_a/b/a_fold"/>
</dbReference>
<sequence>MKKTAPDIMVALSGGVDSATTAWLLRQQGHAIAGMFMKNWEEDDPDSGCSAEADAADARAVCALLDIPFHGRNFSAEYWEGVFEHFLAELAAGRTPNPDVLCNREIKFKAFVEHALDLGATEIATGHYARRRDNADGSVSLLKGRDAGKDQSYFLYALTQEQLARARFPLGELEKSEVRRLAEKAALPVARKKDSTGICFIGERRFDDFIDRYLRSEPGPIRSEDGTRIGQHSGLIHYTLGQRKGLDIGGLSDFPEGAWYVAAKDLTANALCAVQASEHRLLMSDELTAGQLTWIDGKAPAAGTRLTAKVRYRQPDQACIIKRCTGSKLQLRFARPQRAVTPGQSVVLYDGDHCLGGGVIEHCNAPRPDWMPSPSFPHAVES</sequence>
<evidence type="ECO:0000256" key="1">
    <source>
        <dbReference type="ARBA" id="ARBA00004496"/>
    </source>
</evidence>
<dbReference type="InterPro" id="IPR004506">
    <property type="entry name" value="MnmA-like"/>
</dbReference>
<organism evidence="17 18">
    <name type="scientific">Wenzhouxiangella limi</name>
    <dbReference type="NCBI Taxonomy" id="2707351"/>
    <lineage>
        <taxon>Bacteria</taxon>
        <taxon>Pseudomonadati</taxon>
        <taxon>Pseudomonadota</taxon>
        <taxon>Gammaproteobacteria</taxon>
        <taxon>Chromatiales</taxon>
        <taxon>Wenzhouxiangellaceae</taxon>
        <taxon>Wenzhouxiangella</taxon>
    </lineage>
</organism>
<evidence type="ECO:0000256" key="3">
    <source>
        <dbReference type="ARBA" id="ARBA00011949"/>
    </source>
</evidence>
<feature type="binding site" evidence="14">
    <location>
        <position position="126"/>
    </location>
    <ligand>
        <name>ATP</name>
        <dbReference type="ChEBI" id="CHEBI:30616"/>
    </ligand>
</feature>
<dbReference type="Gene3D" id="2.40.30.10">
    <property type="entry name" value="Translation factors"/>
    <property type="match status" value="1"/>
</dbReference>
<dbReference type="GO" id="GO:0000049">
    <property type="term" value="F:tRNA binding"/>
    <property type="evidence" value="ECO:0007669"/>
    <property type="project" value="UniProtKB-KW"/>
</dbReference>
<dbReference type="Gene3D" id="3.40.50.620">
    <property type="entry name" value="HUPs"/>
    <property type="match status" value="1"/>
</dbReference>
<dbReference type="NCBIfam" id="TIGR00420">
    <property type="entry name" value="trmU"/>
    <property type="match status" value="1"/>
</dbReference>
<evidence type="ECO:0000256" key="13">
    <source>
        <dbReference type="ARBA" id="ARBA00051542"/>
    </source>
</evidence>
<dbReference type="InterPro" id="IPR046884">
    <property type="entry name" value="MnmA-like_central"/>
</dbReference>
<evidence type="ECO:0000256" key="14">
    <source>
        <dbReference type="HAMAP-Rule" id="MF_00144"/>
    </source>
</evidence>
<dbReference type="InterPro" id="IPR023382">
    <property type="entry name" value="MnmA-like_central_sf"/>
</dbReference>
<dbReference type="GO" id="GO:0103016">
    <property type="term" value="F:tRNA-uridine 2-sulfurtransferase activity"/>
    <property type="evidence" value="ECO:0007669"/>
    <property type="project" value="UniProtKB-EC"/>
</dbReference>
<accession>A0A845UVJ1</accession>
<dbReference type="CDD" id="cd01998">
    <property type="entry name" value="MnmA_TRMU-like"/>
    <property type="match status" value="1"/>
</dbReference>
<feature type="active site" description="Nucleophile" evidence="14">
    <location>
        <position position="102"/>
    </location>
</feature>
<evidence type="ECO:0000313" key="17">
    <source>
        <dbReference type="EMBL" id="NDY94598.1"/>
    </source>
</evidence>
<dbReference type="EC" id="2.8.1.13" evidence="3 14"/>
<comment type="similarity">
    <text evidence="2 14">Belongs to the MnmA/TRMU family.</text>
</comment>
<feature type="region of interest" description="Interaction with tRNA" evidence="14">
    <location>
        <begin position="149"/>
        <end position="151"/>
    </location>
</feature>
<dbReference type="EMBL" id="JAAGSC010000031">
    <property type="protein sequence ID" value="NDY94598.1"/>
    <property type="molecule type" value="Genomic_DNA"/>
</dbReference>
<feature type="site" description="Interaction with tRNA" evidence="14">
    <location>
        <position position="127"/>
    </location>
</feature>
<dbReference type="GO" id="GO:0005524">
    <property type="term" value="F:ATP binding"/>
    <property type="evidence" value="ECO:0007669"/>
    <property type="project" value="UniProtKB-KW"/>
</dbReference>
<dbReference type="GO" id="GO:0005737">
    <property type="term" value="C:cytoplasm"/>
    <property type="evidence" value="ECO:0007669"/>
    <property type="project" value="UniProtKB-SubCell"/>
</dbReference>
<dbReference type="AlphaFoldDB" id="A0A845UVJ1"/>
<feature type="active site" description="Cysteine persulfide intermediate" evidence="14">
    <location>
        <position position="199"/>
    </location>
</feature>
<evidence type="ECO:0000256" key="8">
    <source>
        <dbReference type="ARBA" id="ARBA00022694"/>
    </source>
</evidence>
<dbReference type="PANTHER" id="PTHR11933">
    <property type="entry name" value="TRNA 5-METHYLAMINOMETHYL-2-THIOURIDYLATE -METHYLTRANSFERASE"/>
    <property type="match status" value="1"/>
</dbReference>
<evidence type="ECO:0000256" key="6">
    <source>
        <dbReference type="ARBA" id="ARBA00022555"/>
    </source>
</evidence>
<feature type="region of interest" description="Interaction with target base in tRNA" evidence="14">
    <location>
        <begin position="97"/>
        <end position="99"/>
    </location>
</feature>
<dbReference type="Pfam" id="PF20258">
    <property type="entry name" value="tRNA_Me_trans_C"/>
    <property type="match status" value="1"/>
</dbReference>
<keyword evidence="7 14" id="KW-0808">Transferase</keyword>
<feature type="binding site" evidence="14">
    <location>
        <begin position="11"/>
        <end position="18"/>
    </location>
    <ligand>
        <name>ATP</name>
        <dbReference type="ChEBI" id="CHEBI:30616"/>
    </ligand>
</feature>
<comment type="catalytic activity">
    <reaction evidence="13 14">
        <text>S-sulfanyl-L-cysteinyl-[protein] + uridine(34) in tRNA + AH2 + ATP = 2-thiouridine(34) in tRNA + L-cysteinyl-[protein] + A + AMP + diphosphate + H(+)</text>
        <dbReference type="Rhea" id="RHEA:47032"/>
        <dbReference type="Rhea" id="RHEA-COMP:10131"/>
        <dbReference type="Rhea" id="RHEA-COMP:11726"/>
        <dbReference type="Rhea" id="RHEA-COMP:11727"/>
        <dbReference type="Rhea" id="RHEA-COMP:11728"/>
        <dbReference type="ChEBI" id="CHEBI:13193"/>
        <dbReference type="ChEBI" id="CHEBI:15378"/>
        <dbReference type="ChEBI" id="CHEBI:17499"/>
        <dbReference type="ChEBI" id="CHEBI:29950"/>
        <dbReference type="ChEBI" id="CHEBI:30616"/>
        <dbReference type="ChEBI" id="CHEBI:33019"/>
        <dbReference type="ChEBI" id="CHEBI:61963"/>
        <dbReference type="ChEBI" id="CHEBI:65315"/>
        <dbReference type="ChEBI" id="CHEBI:87170"/>
        <dbReference type="ChEBI" id="CHEBI:456215"/>
        <dbReference type="EC" id="2.8.1.13"/>
    </reaction>
</comment>
<keyword evidence="5 14" id="KW-0963">Cytoplasm</keyword>
<dbReference type="InterPro" id="IPR046885">
    <property type="entry name" value="MnmA-like_C"/>
</dbReference>
<evidence type="ECO:0000259" key="16">
    <source>
        <dbReference type="Pfam" id="PF20259"/>
    </source>
</evidence>
<keyword evidence="8 14" id="KW-0819">tRNA processing</keyword>
<dbReference type="GO" id="GO:0002143">
    <property type="term" value="P:tRNA wobble position uridine thiolation"/>
    <property type="evidence" value="ECO:0007669"/>
    <property type="project" value="TreeGrafter"/>
</dbReference>
<keyword evidence="18" id="KW-1185">Reference proteome</keyword>
<evidence type="ECO:0000313" key="18">
    <source>
        <dbReference type="Proteomes" id="UP000484885"/>
    </source>
</evidence>
<dbReference type="HAMAP" id="MF_00144">
    <property type="entry name" value="tRNA_thiouridyl_MnmA"/>
    <property type="match status" value="1"/>
</dbReference>
<evidence type="ECO:0000256" key="5">
    <source>
        <dbReference type="ARBA" id="ARBA00022490"/>
    </source>
</evidence>
<dbReference type="Proteomes" id="UP000484885">
    <property type="component" value="Unassembled WGS sequence"/>
</dbReference>
<dbReference type="FunFam" id="2.30.30.280:FF:000001">
    <property type="entry name" value="tRNA-specific 2-thiouridylase MnmA"/>
    <property type="match status" value="1"/>
</dbReference>
<evidence type="ECO:0000256" key="2">
    <source>
        <dbReference type="ARBA" id="ARBA00006191"/>
    </source>
</evidence>
<gene>
    <name evidence="14 17" type="primary">mnmA</name>
    <name evidence="17" type="ORF">G3I74_02490</name>
</gene>
<keyword evidence="11 14" id="KW-0694">RNA-binding</keyword>
<dbReference type="Pfam" id="PF03054">
    <property type="entry name" value="tRNA_Me_trans"/>
    <property type="match status" value="1"/>
</dbReference>
<keyword evidence="9 14" id="KW-0547">Nucleotide-binding</keyword>
<evidence type="ECO:0000256" key="9">
    <source>
        <dbReference type="ARBA" id="ARBA00022741"/>
    </source>
</evidence>
<dbReference type="PANTHER" id="PTHR11933:SF5">
    <property type="entry name" value="MITOCHONDRIAL TRNA-SPECIFIC 2-THIOURIDYLASE 1"/>
    <property type="match status" value="1"/>
</dbReference>
<protein>
    <recommendedName>
        <fullName evidence="4 14">tRNA-specific 2-thiouridylase MnmA</fullName>
        <ecNumber evidence="3 14">2.8.1.13</ecNumber>
    </recommendedName>
</protein>
<evidence type="ECO:0000259" key="15">
    <source>
        <dbReference type="Pfam" id="PF20258"/>
    </source>
</evidence>
<feature type="domain" description="tRNA-specific 2-thiouridylase MnmA-like C-terminal" evidence="15">
    <location>
        <begin position="284"/>
        <end position="360"/>
    </location>
</feature>
<evidence type="ECO:0000256" key="11">
    <source>
        <dbReference type="ARBA" id="ARBA00022884"/>
    </source>
</evidence>
<feature type="disulfide bond" description="Alternate" evidence="14">
    <location>
        <begin position="102"/>
        <end position="199"/>
    </location>
</feature>
<dbReference type="Gene3D" id="2.30.30.280">
    <property type="entry name" value="Adenine nucleotide alpha hydrolases-like domains"/>
    <property type="match status" value="1"/>
</dbReference>
<comment type="caution">
    <text evidence="17">The sequence shown here is derived from an EMBL/GenBank/DDBJ whole genome shotgun (WGS) entry which is preliminary data.</text>
</comment>
<proteinExistence type="inferred from homology"/>
<feature type="region of interest" description="Interaction with tRNA" evidence="14">
    <location>
        <begin position="311"/>
        <end position="312"/>
    </location>
</feature>
<keyword evidence="6 14" id="KW-0820">tRNA-binding</keyword>
<evidence type="ECO:0000256" key="10">
    <source>
        <dbReference type="ARBA" id="ARBA00022840"/>
    </source>
</evidence>
<feature type="binding site" evidence="14">
    <location>
        <position position="37"/>
    </location>
    <ligand>
        <name>ATP</name>
        <dbReference type="ChEBI" id="CHEBI:30616"/>
    </ligand>
</feature>
<keyword evidence="12 14" id="KW-1015">Disulfide bond</keyword>